<dbReference type="OrthoDB" id="9794155at2"/>
<gene>
    <name evidence="2" type="ORF">BKP45_15370</name>
</gene>
<dbReference type="PROSITE" id="PS51353">
    <property type="entry name" value="ARSC"/>
    <property type="match status" value="1"/>
</dbReference>
<proteinExistence type="inferred from homology"/>
<comment type="similarity">
    <text evidence="1">Belongs to the ArsC family.</text>
</comment>
<dbReference type="Gene3D" id="3.40.30.10">
    <property type="entry name" value="Glutaredoxin"/>
    <property type="match status" value="1"/>
</dbReference>
<sequence length="132" mass="15685">MLILFTSPSCMSSRKAKAWLEEHGVTFKEKNLYRERLSIEEIKEMVRMTIDGVDEIIAKRSKVYQTLEVDFEMLTMKKLYSIICENPKILRSPILLDKKRLLVGFDSEQIRCFLPRKVKAFYLEKLDQINQY</sequence>
<evidence type="ECO:0000313" key="3">
    <source>
        <dbReference type="Proteomes" id="UP000180057"/>
    </source>
</evidence>
<dbReference type="AlphaFoldDB" id="A0A1S2M2Q7"/>
<dbReference type="PANTHER" id="PTHR30041">
    <property type="entry name" value="ARSENATE REDUCTASE"/>
    <property type="match status" value="1"/>
</dbReference>
<dbReference type="Proteomes" id="UP000180057">
    <property type="component" value="Unassembled WGS sequence"/>
</dbReference>
<dbReference type="STRING" id="472963.BKP45_15370"/>
<dbReference type="NCBIfam" id="NF002459">
    <property type="entry name" value="PRK01655.1"/>
    <property type="match status" value="1"/>
</dbReference>
<dbReference type="EMBL" id="MLQS01000024">
    <property type="protein sequence ID" value="OIJ18904.1"/>
    <property type="molecule type" value="Genomic_DNA"/>
</dbReference>
<reference evidence="2 3" key="1">
    <citation type="submission" date="2016-10" db="EMBL/GenBank/DDBJ databases">
        <title>Draft genome sequences of four alkaliphilic bacteria belonging to the Anaerobacillus genus.</title>
        <authorList>
            <person name="Bassil N.M."/>
            <person name="Lloyd J.R."/>
        </authorList>
    </citation>
    <scope>NUCLEOTIDE SEQUENCE [LARGE SCALE GENOMIC DNA]</scope>
    <source>
        <strain evidence="2 3">DSM 22531</strain>
    </source>
</reference>
<accession>A0A1S2M2Q7</accession>
<comment type="caution">
    <text evidence="2">The sequence shown here is derived from an EMBL/GenBank/DDBJ whole genome shotgun (WGS) entry which is preliminary data.</text>
</comment>
<dbReference type="RefSeq" id="WP_071390576.1">
    <property type="nucleotide sequence ID" value="NZ_MLQS01000024.1"/>
</dbReference>
<dbReference type="Pfam" id="PF03960">
    <property type="entry name" value="ArsC"/>
    <property type="match status" value="1"/>
</dbReference>
<evidence type="ECO:0000256" key="1">
    <source>
        <dbReference type="PROSITE-ProRule" id="PRU01282"/>
    </source>
</evidence>
<dbReference type="SUPFAM" id="SSF52833">
    <property type="entry name" value="Thioredoxin-like"/>
    <property type="match status" value="1"/>
</dbReference>
<dbReference type="InterPro" id="IPR006504">
    <property type="entry name" value="Tscrpt_reg_Spx/MgsR"/>
</dbReference>
<dbReference type="InterPro" id="IPR036249">
    <property type="entry name" value="Thioredoxin-like_sf"/>
</dbReference>
<keyword evidence="3" id="KW-1185">Reference proteome</keyword>
<dbReference type="NCBIfam" id="TIGR01617">
    <property type="entry name" value="arsC_related"/>
    <property type="match status" value="1"/>
</dbReference>
<dbReference type="PANTHER" id="PTHR30041:SF7">
    <property type="entry name" value="GLOBAL TRANSCRIPTIONAL REGULATOR SPX"/>
    <property type="match status" value="1"/>
</dbReference>
<protein>
    <submittedName>
        <fullName evidence="2">Transcriptional regulator Spx</fullName>
    </submittedName>
</protein>
<dbReference type="PROSITE" id="PS51354">
    <property type="entry name" value="GLUTAREDOXIN_2"/>
    <property type="match status" value="1"/>
</dbReference>
<name>A0A1S2M2Q7_9BACI</name>
<organism evidence="2 3">
    <name type="scientific">Anaerobacillus alkalidiazotrophicus</name>
    <dbReference type="NCBI Taxonomy" id="472963"/>
    <lineage>
        <taxon>Bacteria</taxon>
        <taxon>Bacillati</taxon>
        <taxon>Bacillota</taxon>
        <taxon>Bacilli</taxon>
        <taxon>Bacillales</taxon>
        <taxon>Bacillaceae</taxon>
        <taxon>Anaerobacillus</taxon>
    </lineage>
</organism>
<dbReference type="InterPro" id="IPR006660">
    <property type="entry name" value="Arsenate_reductase-like"/>
</dbReference>
<dbReference type="CDD" id="cd03032">
    <property type="entry name" value="ArsC_Spx"/>
    <property type="match status" value="1"/>
</dbReference>
<evidence type="ECO:0000313" key="2">
    <source>
        <dbReference type="EMBL" id="OIJ18904.1"/>
    </source>
</evidence>